<dbReference type="AlphaFoldDB" id="A0A561BMY7"/>
<dbReference type="Proteomes" id="UP000318380">
    <property type="component" value="Unassembled WGS sequence"/>
</dbReference>
<keyword evidence="2" id="KW-0269">Exonuclease</keyword>
<evidence type="ECO:0000259" key="1">
    <source>
        <dbReference type="Pfam" id="PF03372"/>
    </source>
</evidence>
<sequence>MRVLSWNLWWRFGPWEQREAAILTVLRAADADLIGLQEVWAQGHENQAELLAAELGLHWTFEPSLAPESWQRRIGDPTVAVGNAILSRPPIDEREVRRLPGAEGRFALYASTGGVPFFTAHLEAPLDASAVRCDQVRALAEFVAEHPGGHPPVVTGDFNAVPDSDELRLFSGLRTAPPVPGQVLIDAWEYAAPGEPGATWDAANPYVRRTFTPSARVDYVHVGVPRPDGGGHVTAVRRAGAEAVDGVWPSDHAAVVVDLAPVLDPAPVVVDPAPVSGN</sequence>
<evidence type="ECO:0000313" key="3">
    <source>
        <dbReference type="Proteomes" id="UP000318380"/>
    </source>
</evidence>
<dbReference type="InterPro" id="IPR051916">
    <property type="entry name" value="GPI-anchor_lipid_remodeler"/>
</dbReference>
<dbReference type="InterPro" id="IPR005135">
    <property type="entry name" value="Endo/exonuclease/phosphatase"/>
</dbReference>
<accession>A0A561BMY7</accession>
<dbReference type="GO" id="GO:0004519">
    <property type="term" value="F:endonuclease activity"/>
    <property type="evidence" value="ECO:0007669"/>
    <property type="project" value="UniProtKB-KW"/>
</dbReference>
<dbReference type="RefSeq" id="WP_145804032.1">
    <property type="nucleotide sequence ID" value="NZ_VIVK01000001.1"/>
</dbReference>
<dbReference type="PANTHER" id="PTHR14859">
    <property type="entry name" value="CALCOFLUOR WHITE HYPERSENSITIVE PROTEIN PRECURSOR"/>
    <property type="match status" value="1"/>
</dbReference>
<dbReference type="GO" id="GO:0006506">
    <property type="term" value="P:GPI anchor biosynthetic process"/>
    <property type="evidence" value="ECO:0007669"/>
    <property type="project" value="TreeGrafter"/>
</dbReference>
<dbReference type="EMBL" id="VIVK01000001">
    <property type="protein sequence ID" value="TWD80213.1"/>
    <property type="molecule type" value="Genomic_DNA"/>
</dbReference>
<feature type="domain" description="Endonuclease/exonuclease/phosphatase" evidence="1">
    <location>
        <begin position="4"/>
        <end position="252"/>
    </location>
</feature>
<name>A0A561BMY7_9ACTN</name>
<evidence type="ECO:0000313" key="2">
    <source>
        <dbReference type="EMBL" id="TWD80213.1"/>
    </source>
</evidence>
<protein>
    <submittedName>
        <fullName evidence="2">Endonuclease/exonuclease/phosphatase family metal-dependent hydrolase</fullName>
    </submittedName>
</protein>
<dbReference type="Pfam" id="PF03372">
    <property type="entry name" value="Exo_endo_phos"/>
    <property type="match status" value="1"/>
</dbReference>
<keyword evidence="2" id="KW-0540">Nuclease</keyword>
<dbReference type="GO" id="GO:0004527">
    <property type="term" value="F:exonuclease activity"/>
    <property type="evidence" value="ECO:0007669"/>
    <property type="project" value="UniProtKB-KW"/>
</dbReference>
<dbReference type="GO" id="GO:0016020">
    <property type="term" value="C:membrane"/>
    <property type="evidence" value="ECO:0007669"/>
    <property type="project" value="GOC"/>
</dbReference>
<gene>
    <name evidence="2" type="ORF">FB561_1286</name>
</gene>
<dbReference type="InterPro" id="IPR036691">
    <property type="entry name" value="Endo/exonu/phosph_ase_sf"/>
</dbReference>
<reference evidence="2 3" key="1">
    <citation type="submission" date="2019-06" db="EMBL/GenBank/DDBJ databases">
        <title>Sequencing the genomes of 1000 actinobacteria strains.</title>
        <authorList>
            <person name="Klenk H.-P."/>
        </authorList>
    </citation>
    <scope>NUCLEOTIDE SEQUENCE [LARGE SCALE GENOMIC DNA]</scope>
    <source>
        <strain evidence="2 3">DSM 24683</strain>
    </source>
</reference>
<dbReference type="OrthoDB" id="9787701at2"/>
<dbReference type="Gene3D" id="3.60.10.10">
    <property type="entry name" value="Endonuclease/exonuclease/phosphatase"/>
    <property type="match status" value="1"/>
</dbReference>
<keyword evidence="2" id="KW-0255">Endonuclease</keyword>
<keyword evidence="3" id="KW-1185">Reference proteome</keyword>
<proteinExistence type="predicted"/>
<dbReference type="SUPFAM" id="SSF56219">
    <property type="entry name" value="DNase I-like"/>
    <property type="match status" value="1"/>
</dbReference>
<comment type="caution">
    <text evidence="2">The sequence shown here is derived from an EMBL/GenBank/DDBJ whole genome shotgun (WGS) entry which is preliminary data.</text>
</comment>
<keyword evidence="2" id="KW-0378">Hydrolase</keyword>
<organism evidence="2 3">
    <name type="scientific">Kribbella amoyensis</name>
    <dbReference type="NCBI Taxonomy" id="996641"/>
    <lineage>
        <taxon>Bacteria</taxon>
        <taxon>Bacillati</taxon>
        <taxon>Actinomycetota</taxon>
        <taxon>Actinomycetes</taxon>
        <taxon>Propionibacteriales</taxon>
        <taxon>Kribbellaceae</taxon>
        <taxon>Kribbella</taxon>
    </lineage>
</organism>
<dbReference type="PANTHER" id="PTHR14859:SF1">
    <property type="entry name" value="PGAP2-INTERACTING PROTEIN"/>
    <property type="match status" value="1"/>
</dbReference>